<evidence type="ECO:0000313" key="3">
    <source>
        <dbReference type="Proteomes" id="UP000003022"/>
    </source>
</evidence>
<dbReference type="EMBL" id="AEYX01000038">
    <property type="protein sequence ID" value="EGG46119.1"/>
    <property type="molecule type" value="Genomic_DNA"/>
</dbReference>
<feature type="compositionally biased region" description="Gly residues" evidence="1">
    <location>
        <begin position="237"/>
        <end position="247"/>
    </location>
</feature>
<comment type="caution">
    <text evidence="2">The sequence shown here is derived from an EMBL/GenBank/DDBJ whole genome shotgun (WGS) entry which is preliminary data.</text>
</comment>
<reference evidence="2 3" key="1">
    <citation type="journal article" date="2011" name="J. Bacteriol.">
        <title>Draft genome sequence of the marine bacterium Streptomyces griseoaurantiacus M045, which produces novel manumycin-type antibiotics with a pABA core component.</title>
        <authorList>
            <person name="Li F."/>
            <person name="Jiang P."/>
            <person name="Zheng H."/>
            <person name="Wang S."/>
            <person name="Zhao G."/>
            <person name="Qin S."/>
            <person name="Liu Z."/>
        </authorList>
    </citation>
    <scope>NUCLEOTIDE SEQUENCE [LARGE SCALE GENOMIC DNA]</scope>
    <source>
        <strain evidence="2 3">M045</strain>
    </source>
</reference>
<protein>
    <submittedName>
        <fullName evidence="2">Uncharacterized protein</fullName>
    </submittedName>
</protein>
<name>F3NKG0_9ACTN</name>
<dbReference type="AlphaFoldDB" id="F3NKG0"/>
<feature type="region of interest" description="Disordered" evidence="1">
    <location>
        <begin position="126"/>
        <end position="182"/>
    </location>
</feature>
<accession>F3NKG0</accession>
<evidence type="ECO:0000256" key="1">
    <source>
        <dbReference type="SAM" id="MobiDB-lite"/>
    </source>
</evidence>
<feature type="region of interest" description="Disordered" evidence="1">
    <location>
        <begin position="194"/>
        <end position="247"/>
    </location>
</feature>
<keyword evidence="3" id="KW-1185">Reference proteome</keyword>
<feature type="region of interest" description="Disordered" evidence="1">
    <location>
        <begin position="49"/>
        <end position="88"/>
    </location>
</feature>
<feature type="compositionally biased region" description="Low complexity" evidence="1">
    <location>
        <begin position="59"/>
        <end position="69"/>
    </location>
</feature>
<evidence type="ECO:0000313" key="2">
    <source>
        <dbReference type="EMBL" id="EGG46119.1"/>
    </source>
</evidence>
<dbReference type="Proteomes" id="UP000003022">
    <property type="component" value="Unassembled WGS sequence"/>
</dbReference>
<proteinExistence type="predicted"/>
<feature type="region of interest" description="Disordered" evidence="1">
    <location>
        <begin position="1"/>
        <end position="26"/>
    </location>
</feature>
<gene>
    <name evidence="2" type="ORF">SGM_3624</name>
</gene>
<organism evidence="2 3">
    <name type="scientific">Streptomyces griseoaurantiacus M045</name>
    <dbReference type="NCBI Taxonomy" id="996637"/>
    <lineage>
        <taxon>Bacteria</taxon>
        <taxon>Bacillati</taxon>
        <taxon>Actinomycetota</taxon>
        <taxon>Actinomycetes</taxon>
        <taxon>Kitasatosporales</taxon>
        <taxon>Streptomycetaceae</taxon>
        <taxon>Streptomyces</taxon>
        <taxon>Streptomyces aurantiacus group</taxon>
    </lineage>
</organism>
<sequence length="247" mass="24605">MPTAGAILPTAPQRVTRGSLSAEALPSARDEAEVARGWGQCRPGARCALARRAQDPHDSSAPPTSPAACRRTRRTPERTPHSAPSPFSYASSVRLLTETVVLSGQQGHERVPARDLAPVGAVVRGVDGPPGPGPGDAGGGGPAVLHGAQRVGRHGREGVTPPGGPAVQHRAGPAGVGMTAASGVAAQQIRPVGATRLPDGHGEPVPADAVMGVRGHRPGGETAQGDGAGQQRAPPGEKGGGRGAGEA</sequence>